<evidence type="ECO:0000313" key="2">
    <source>
        <dbReference type="Proteomes" id="UP001589654"/>
    </source>
</evidence>
<evidence type="ECO:0000313" key="1">
    <source>
        <dbReference type="EMBL" id="MFB9210386.1"/>
    </source>
</evidence>
<protein>
    <recommendedName>
        <fullName evidence="3">DUF2116 family Zn-ribbon domain-containing protein</fullName>
    </recommendedName>
</protein>
<keyword evidence="2" id="KW-1185">Reference proteome</keyword>
<dbReference type="Proteomes" id="UP001589654">
    <property type="component" value="Unassembled WGS sequence"/>
</dbReference>
<evidence type="ECO:0008006" key="3">
    <source>
        <dbReference type="Google" id="ProtNLM"/>
    </source>
</evidence>
<organism evidence="1 2">
    <name type="scientific">Echinicola jeungdonensis</name>
    <dbReference type="NCBI Taxonomy" id="709343"/>
    <lineage>
        <taxon>Bacteria</taxon>
        <taxon>Pseudomonadati</taxon>
        <taxon>Bacteroidota</taxon>
        <taxon>Cytophagia</taxon>
        <taxon>Cytophagales</taxon>
        <taxon>Cyclobacteriaceae</taxon>
        <taxon>Echinicola</taxon>
    </lineage>
</organism>
<dbReference type="RefSeq" id="WP_290246251.1">
    <property type="nucleotide sequence ID" value="NZ_JAUFQT010000001.1"/>
</dbReference>
<dbReference type="EMBL" id="JBHMEW010000007">
    <property type="protein sequence ID" value="MFB9210386.1"/>
    <property type="molecule type" value="Genomic_DNA"/>
</dbReference>
<proteinExistence type="predicted"/>
<sequence>MTVNDRACCFCGKTIYGRADKKFCDDYCRNNYNNQLKAVQNNLIRNINNSLKKNRNVLAGLMVESEETTKTTREKLLQEGFQFKYCTHHYTNKKGNIYVYCYDYGYLALDNDWYLLVRSKEN</sequence>
<name>A0ABV5J0W1_9BACT</name>
<comment type="caution">
    <text evidence="1">The sequence shown here is derived from an EMBL/GenBank/DDBJ whole genome shotgun (WGS) entry which is preliminary data.</text>
</comment>
<accession>A0ABV5J0W1</accession>
<gene>
    <name evidence="1" type="ORF">ACFFUR_01085</name>
</gene>
<reference evidence="1 2" key="1">
    <citation type="submission" date="2024-09" db="EMBL/GenBank/DDBJ databases">
        <authorList>
            <person name="Sun Q."/>
            <person name="Mori K."/>
        </authorList>
    </citation>
    <scope>NUCLEOTIDE SEQUENCE [LARGE SCALE GENOMIC DNA]</scope>
    <source>
        <strain evidence="1 2">CECT 7682</strain>
    </source>
</reference>